<reference evidence="5 6" key="1">
    <citation type="submission" date="2020-08" db="EMBL/GenBank/DDBJ databases">
        <title>Sequencing the genomes of 1000 actinobacteria strains.</title>
        <authorList>
            <person name="Klenk H.-P."/>
        </authorList>
    </citation>
    <scope>NUCLEOTIDE SEQUENCE [LARGE SCALE GENOMIC DNA]</scope>
    <source>
        <strain evidence="5 6">DSM 22826</strain>
    </source>
</reference>
<proteinExistence type="inferred from homology"/>
<dbReference type="InterPro" id="IPR019826">
    <property type="entry name" value="Carboxylesterase_B_AS"/>
</dbReference>
<keyword evidence="2 3" id="KW-0378">Hydrolase</keyword>
<dbReference type="InterPro" id="IPR029058">
    <property type="entry name" value="AB_hydrolase_fold"/>
</dbReference>
<evidence type="ECO:0000256" key="1">
    <source>
        <dbReference type="ARBA" id="ARBA00005964"/>
    </source>
</evidence>
<evidence type="ECO:0000256" key="2">
    <source>
        <dbReference type="ARBA" id="ARBA00022801"/>
    </source>
</evidence>
<dbReference type="InterPro" id="IPR002018">
    <property type="entry name" value="CarbesteraseB"/>
</dbReference>
<dbReference type="PROSITE" id="PS00122">
    <property type="entry name" value="CARBOXYLESTERASE_B_1"/>
    <property type="match status" value="1"/>
</dbReference>
<dbReference type="RefSeq" id="WP_183510869.1">
    <property type="nucleotide sequence ID" value="NZ_BAABGK010000029.1"/>
</dbReference>
<dbReference type="GO" id="GO:0016787">
    <property type="term" value="F:hydrolase activity"/>
    <property type="evidence" value="ECO:0007669"/>
    <property type="project" value="UniProtKB-KW"/>
</dbReference>
<dbReference type="EC" id="3.1.1.-" evidence="3"/>
<comment type="caution">
    <text evidence="5">The sequence shown here is derived from an EMBL/GenBank/DDBJ whole genome shotgun (WGS) entry which is preliminary data.</text>
</comment>
<dbReference type="Pfam" id="PF00135">
    <property type="entry name" value="COesterase"/>
    <property type="match status" value="1"/>
</dbReference>
<dbReference type="EMBL" id="JACHVS010000001">
    <property type="protein sequence ID" value="MBB2995648.1"/>
    <property type="molecule type" value="Genomic_DNA"/>
</dbReference>
<dbReference type="PANTHER" id="PTHR11559">
    <property type="entry name" value="CARBOXYLESTERASE"/>
    <property type="match status" value="1"/>
</dbReference>
<evidence type="ECO:0000313" key="5">
    <source>
        <dbReference type="EMBL" id="MBB2995648.1"/>
    </source>
</evidence>
<accession>A0A839QH19</accession>
<evidence type="ECO:0000313" key="6">
    <source>
        <dbReference type="Proteomes" id="UP000523000"/>
    </source>
</evidence>
<evidence type="ECO:0000256" key="3">
    <source>
        <dbReference type="RuleBase" id="RU361235"/>
    </source>
</evidence>
<organism evidence="5 6">
    <name type="scientific">Paeniglutamicibacter cryotolerans</name>
    <dbReference type="NCBI Taxonomy" id="670079"/>
    <lineage>
        <taxon>Bacteria</taxon>
        <taxon>Bacillati</taxon>
        <taxon>Actinomycetota</taxon>
        <taxon>Actinomycetes</taxon>
        <taxon>Micrococcales</taxon>
        <taxon>Micrococcaceae</taxon>
        <taxon>Paeniglutamicibacter</taxon>
    </lineage>
</organism>
<dbReference type="Proteomes" id="UP000523000">
    <property type="component" value="Unassembled WGS sequence"/>
</dbReference>
<dbReference type="InterPro" id="IPR050309">
    <property type="entry name" value="Type-B_Carboxylest/Lipase"/>
</dbReference>
<dbReference type="AlphaFoldDB" id="A0A839QH19"/>
<protein>
    <recommendedName>
        <fullName evidence="3">Carboxylic ester hydrolase</fullName>
        <ecNumber evidence="3">3.1.1.-</ecNumber>
    </recommendedName>
</protein>
<feature type="domain" description="Carboxylesterase type B" evidence="4">
    <location>
        <begin position="12"/>
        <end position="215"/>
    </location>
</feature>
<evidence type="ECO:0000259" key="4">
    <source>
        <dbReference type="Pfam" id="PF00135"/>
    </source>
</evidence>
<sequence>MLRRAGFSGYEEGGIERYLGIQYAGPGASGRFSHAVALGERRQLDVASLGEVPVFPQLPSRLFAAMGNGIESNPQDESAFFLNVWTPAGGSRLPVLVFIHGGAWMTGGGSASWYDGSALSGSGMVVVTFNYRLGALAHLADTTEEARNPPYSDIVAALRWVREHISGFGGDPESVTVAGQSAGSWYAHLLSISPEMRGLFSKVAHLSPARNRAWDRAHAARVRDGVRRELGGRSLGHVGAGELLEAGLRVLGRRTLDLGAVPTPYLPTLDDPVNNVFCSPQASAQASHVKEVYIRLTGTETSAFFFNSARELGVDAGDVEALRAAAPDGDAAAPARTDDSPYAQLVAITSKEHFETPARLLADAFAASGVPTYLRTFGKRSKLDGFMSGHCFDLPFQFGLMDRWANAPMLQGIGRDEFEAVSHALVSELADFVMSPAGMHASERHVLGAQALPVATAG</sequence>
<keyword evidence="6" id="KW-1185">Reference proteome</keyword>
<dbReference type="Gene3D" id="3.40.50.1820">
    <property type="entry name" value="alpha/beta hydrolase"/>
    <property type="match status" value="1"/>
</dbReference>
<dbReference type="SUPFAM" id="SSF53474">
    <property type="entry name" value="alpha/beta-Hydrolases"/>
    <property type="match status" value="1"/>
</dbReference>
<name>A0A839QH19_9MICC</name>
<comment type="similarity">
    <text evidence="1 3">Belongs to the type-B carboxylesterase/lipase family.</text>
</comment>
<gene>
    <name evidence="5" type="ORF">E9229_001839</name>
</gene>